<dbReference type="InterPro" id="IPR003111">
    <property type="entry name" value="Lon_prtase_N"/>
</dbReference>
<dbReference type="Gene3D" id="2.30.130.40">
    <property type="entry name" value="LON domain-like"/>
    <property type="match status" value="1"/>
</dbReference>
<feature type="domain" description="RING-type" evidence="8">
    <location>
        <begin position="337"/>
        <end position="375"/>
    </location>
</feature>
<dbReference type="Pfam" id="PF02190">
    <property type="entry name" value="LON_substr_bdg"/>
    <property type="match status" value="1"/>
</dbReference>
<dbReference type="InterPro" id="IPR046336">
    <property type="entry name" value="Lon_prtase_N_sf"/>
</dbReference>
<dbReference type="AlphaFoldDB" id="F6SA18"/>
<reference evidence="11" key="1">
    <citation type="journal article" date="2002" name="Science">
        <title>The draft genome of Ciona intestinalis: insights into chordate and vertebrate origins.</title>
        <authorList>
            <person name="Dehal P."/>
            <person name="Satou Y."/>
            <person name="Campbell R.K."/>
            <person name="Chapman J."/>
            <person name="Degnan B."/>
            <person name="De Tomaso A."/>
            <person name="Davidson B."/>
            <person name="Di Gregorio A."/>
            <person name="Gelpke M."/>
            <person name="Goodstein D.M."/>
            <person name="Harafuji N."/>
            <person name="Hastings K.E."/>
            <person name="Ho I."/>
            <person name="Hotta K."/>
            <person name="Huang W."/>
            <person name="Kawashima T."/>
            <person name="Lemaire P."/>
            <person name="Martinez D."/>
            <person name="Meinertzhagen I.A."/>
            <person name="Necula S."/>
            <person name="Nonaka M."/>
            <person name="Putnam N."/>
            <person name="Rash S."/>
            <person name="Saiga H."/>
            <person name="Satake M."/>
            <person name="Terry A."/>
            <person name="Yamada L."/>
            <person name="Wang H.G."/>
            <person name="Awazu S."/>
            <person name="Azumi K."/>
            <person name="Boore J."/>
            <person name="Branno M."/>
            <person name="Chin-Bow S."/>
            <person name="DeSantis R."/>
            <person name="Doyle S."/>
            <person name="Francino P."/>
            <person name="Keys D.N."/>
            <person name="Haga S."/>
            <person name="Hayashi H."/>
            <person name="Hino K."/>
            <person name="Imai K.S."/>
            <person name="Inaba K."/>
            <person name="Kano S."/>
            <person name="Kobayashi K."/>
            <person name="Kobayashi M."/>
            <person name="Lee B.I."/>
            <person name="Makabe K.W."/>
            <person name="Manohar C."/>
            <person name="Matassi G."/>
            <person name="Medina M."/>
            <person name="Mochizuki Y."/>
            <person name="Mount S."/>
            <person name="Morishita T."/>
            <person name="Miura S."/>
            <person name="Nakayama A."/>
            <person name="Nishizaka S."/>
            <person name="Nomoto H."/>
            <person name="Ohta F."/>
            <person name="Oishi K."/>
            <person name="Rigoutsos I."/>
            <person name="Sano M."/>
            <person name="Sasaki A."/>
            <person name="Sasakura Y."/>
            <person name="Shoguchi E."/>
            <person name="Shin-i T."/>
            <person name="Spagnuolo A."/>
            <person name="Stainier D."/>
            <person name="Suzuki M.M."/>
            <person name="Tassy O."/>
            <person name="Takatori N."/>
            <person name="Tokuoka M."/>
            <person name="Yagi K."/>
            <person name="Yoshizaki F."/>
            <person name="Wada S."/>
            <person name="Zhang C."/>
            <person name="Hyatt P.D."/>
            <person name="Larimer F."/>
            <person name="Detter C."/>
            <person name="Doggett N."/>
            <person name="Glavina T."/>
            <person name="Hawkins T."/>
            <person name="Richardson P."/>
            <person name="Lucas S."/>
            <person name="Kohara Y."/>
            <person name="Levine M."/>
            <person name="Satoh N."/>
            <person name="Rokhsar D.S."/>
        </authorList>
    </citation>
    <scope>NUCLEOTIDE SEQUENCE [LARGE SCALE GENOMIC DNA]</scope>
</reference>
<reference evidence="10" key="3">
    <citation type="submission" date="2025-08" db="UniProtKB">
        <authorList>
            <consortium name="Ensembl"/>
        </authorList>
    </citation>
    <scope>IDENTIFICATION</scope>
</reference>
<keyword evidence="4 7" id="KW-0802">TPR repeat</keyword>
<dbReference type="Pfam" id="PF13923">
    <property type="entry name" value="zf-C3HC4_2"/>
    <property type="match status" value="1"/>
</dbReference>
<dbReference type="SUPFAM" id="SSF48452">
    <property type="entry name" value="TPR-like"/>
    <property type="match status" value="1"/>
</dbReference>
<feature type="domain" description="Lon N-terminal" evidence="9">
    <location>
        <begin position="425"/>
        <end position="626"/>
    </location>
</feature>
<dbReference type="PANTHER" id="PTHR23327:SF42">
    <property type="entry name" value="LON PEPTIDASE N-TERMINAL DOMAIN AND RING FINGER PROTEIN C14F5.10C"/>
    <property type="match status" value="1"/>
</dbReference>
<accession>F6SA18</accession>
<dbReference type="SUPFAM" id="SSF88697">
    <property type="entry name" value="PUA domain-like"/>
    <property type="match status" value="1"/>
</dbReference>
<dbReference type="Pfam" id="PF13445">
    <property type="entry name" value="zf-RING_UBOX"/>
    <property type="match status" value="1"/>
</dbReference>
<dbReference type="PANTHER" id="PTHR23327">
    <property type="entry name" value="RING FINGER PROTEIN 127"/>
    <property type="match status" value="1"/>
</dbReference>
<dbReference type="PROSITE" id="PS50089">
    <property type="entry name" value="ZF_RING_2"/>
    <property type="match status" value="2"/>
</dbReference>
<dbReference type="GO" id="GO:0005737">
    <property type="term" value="C:cytoplasm"/>
    <property type="evidence" value="ECO:0007669"/>
    <property type="project" value="UniProtKB-ARBA"/>
</dbReference>
<keyword evidence="5" id="KW-0862">Zinc</keyword>
<dbReference type="InterPro" id="IPR027370">
    <property type="entry name" value="Znf-RING_euk"/>
</dbReference>
<dbReference type="InterPro" id="IPR019734">
    <property type="entry name" value="TPR_rpt"/>
</dbReference>
<dbReference type="GO" id="GO:0008270">
    <property type="term" value="F:zinc ion binding"/>
    <property type="evidence" value="ECO:0007669"/>
    <property type="project" value="UniProtKB-KW"/>
</dbReference>
<dbReference type="InParanoid" id="F6SA18"/>
<keyword evidence="2" id="KW-0677">Repeat</keyword>
<dbReference type="FunCoup" id="F6SA18">
    <property type="interactions" value="6"/>
</dbReference>
<evidence type="ECO:0000259" key="9">
    <source>
        <dbReference type="PROSITE" id="PS51787"/>
    </source>
</evidence>
<dbReference type="GeneTree" id="ENSGT00440000033329"/>
<keyword evidence="11" id="KW-1185">Reference proteome</keyword>
<dbReference type="Ensembl" id="ENSCINT00000026861.2">
    <property type="protein sequence ID" value="ENSCINP00000026615.2"/>
    <property type="gene ID" value="ENSCING00000014817.2"/>
</dbReference>
<dbReference type="CDD" id="cd16514">
    <property type="entry name" value="RING-HC_LONFs_rpt2"/>
    <property type="match status" value="1"/>
</dbReference>
<dbReference type="PROSITE" id="PS00518">
    <property type="entry name" value="ZF_RING_1"/>
    <property type="match status" value="2"/>
</dbReference>
<name>F6SA18_CIOIN</name>
<dbReference type="STRING" id="7719.ENSCINP00000026615"/>
<evidence type="ECO:0000256" key="4">
    <source>
        <dbReference type="ARBA" id="ARBA00022803"/>
    </source>
</evidence>
<keyword evidence="1" id="KW-0479">Metal-binding</keyword>
<dbReference type="InterPro" id="IPR011990">
    <property type="entry name" value="TPR-like_helical_dom_sf"/>
</dbReference>
<evidence type="ECO:0000256" key="2">
    <source>
        <dbReference type="ARBA" id="ARBA00022737"/>
    </source>
</evidence>
<evidence type="ECO:0000256" key="1">
    <source>
        <dbReference type="ARBA" id="ARBA00022723"/>
    </source>
</evidence>
<evidence type="ECO:0000256" key="3">
    <source>
        <dbReference type="ARBA" id="ARBA00022771"/>
    </source>
</evidence>
<dbReference type="InterPro" id="IPR013105">
    <property type="entry name" value="TPR_2"/>
</dbReference>
<dbReference type="EMBL" id="EAAA01002273">
    <property type="status" value="NOT_ANNOTATED_CDS"/>
    <property type="molecule type" value="Genomic_DNA"/>
</dbReference>
<dbReference type="Gene3D" id="3.30.40.10">
    <property type="entry name" value="Zinc/RING finger domain, C3HC4 (zinc finger)"/>
    <property type="match status" value="2"/>
</dbReference>
<evidence type="ECO:0008006" key="12">
    <source>
        <dbReference type="Google" id="ProtNLM"/>
    </source>
</evidence>
<evidence type="ECO:0000256" key="7">
    <source>
        <dbReference type="PROSITE-ProRule" id="PRU00339"/>
    </source>
</evidence>
<dbReference type="InterPro" id="IPR013083">
    <property type="entry name" value="Znf_RING/FYVE/PHD"/>
</dbReference>
<proteinExistence type="predicted"/>
<evidence type="ECO:0000256" key="5">
    <source>
        <dbReference type="ARBA" id="ARBA00022833"/>
    </source>
</evidence>
<dbReference type="SMART" id="SM00028">
    <property type="entry name" value="TPR"/>
    <property type="match status" value="3"/>
</dbReference>
<organism evidence="10 11">
    <name type="scientific">Ciona intestinalis</name>
    <name type="common">Transparent sea squirt</name>
    <name type="synonym">Ascidia intestinalis</name>
    <dbReference type="NCBI Taxonomy" id="7719"/>
    <lineage>
        <taxon>Eukaryota</taxon>
        <taxon>Metazoa</taxon>
        <taxon>Chordata</taxon>
        <taxon>Tunicata</taxon>
        <taxon>Ascidiacea</taxon>
        <taxon>Phlebobranchia</taxon>
        <taxon>Cionidae</taxon>
        <taxon>Ciona</taxon>
    </lineage>
</organism>
<keyword evidence="3 6" id="KW-0863">Zinc-finger</keyword>
<dbReference type="Gene3D" id="1.25.40.10">
    <property type="entry name" value="Tetratricopeptide repeat domain"/>
    <property type="match status" value="1"/>
</dbReference>
<evidence type="ECO:0000259" key="8">
    <source>
        <dbReference type="PROSITE" id="PS50089"/>
    </source>
</evidence>
<dbReference type="InterPro" id="IPR015947">
    <property type="entry name" value="PUA-like_sf"/>
</dbReference>
<feature type="domain" description="RING-type" evidence="8">
    <location>
        <begin position="6"/>
        <end position="44"/>
    </location>
</feature>
<reference evidence="10" key="2">
    <citation type="journal article" date="2008" name="Genome Biol.">
        <title>Improved genome assembly and evidence-based global gene model set for the chordate Ciona intestinalis: new insight into intron and operon populations.</title>
        <authorList>
            <person name="Satou Y."/>
            <person name="Mineta K."/>
            <person name="Ogasawara M."/>
            <person name="Sasakura Y."/>
            <person name="Shoguchi E."/>
            <person name="Ueno K."/>
            <person name="Yamada L."/>
            <person name="Matsumoto J."/>
            <person name="Wasserscheid J."/>
            <person name="Dewar K."/>
            <person name="Wiley G.B."/>
            <person name="Macmil S.L."/>
            <person name="Roe B.A."/>
            <person name="Zeller R.W."/>
            <person name="Hastings K.E."/>
            <person name="Lemaire P."/>
            <person name="Lindquist E."/>
            <person name="Endo T."/>
            <person name="Hotta K."/>
            <person name="Inaba K."/>
        </authorList>
    </citation>
    <scope>NUCLEOTIDE SEQUENCE [LARGE SCALE GENOMIC DNA]</scope>
    <source>
        <strain evidence="10">wild type</strain>
    </source>
</reference>
<feature type="repeat" description="TPR" evidence="7">
    <location>
        <begin position="81"/>
        <end position="114"/>
    </location>
</feature>
<dbReference type="OMA" id="RLMPHWS"/>
<evidence type="ECO:0000313" key="10">
    <source>
        <dbReference type="Ensembl" id="ENSCINP00000026615.2"/>
    </source>
</evidence>
<dbReference type="PROSITE" id="PS51787">
    <property type="entry name" value="LON_N"/>
    <property type="match status" value="1"/>
</dbReference>
<dbReference type="Pfam" id="PF07719">
    <property type="entry name" value="TPR_2"/>
    <property type="match status" value="1"/>
</dbReference>
<dbReference type="PROSITE" id="PS50005">
    <property type="entry name" value="TPR"/>
    <property type="match status" value="1"/>
</dbReference>
<dbReference type="InterPro" id="IPR001841">
    <property type="entry name" value="Znf_RING"/>
</dbReference>
<dbReference type="SUPFAM" id="SSF57850">
    <property type="entry name" value="RING/U-box"/>
    <property type="match status" value="2"/>
</dbReference>
<dbReference type="InterPro" id="IPR017907">
    <property type="entry name" value="Znf_RING_CS"/>
</dbReference>
<evidence type="ECO:0000256" key="6">
    <source>
        <dbReference type="PROSITE-ProRule" id="PRU00175"/>
    </source>
</evidence>
<sequence>MDDFACPHCRELLYKPITFLCGHSFCQLCVQCQENPMTFCEVCNVLITDEINARRSILQNNSNNVVLMAVFESWHKNEWQGRALTTEGIALLCKQEYKKAIEKFNKALELVPQSHSAFLHRAKANFSLGNYEAALRDATRASVVAHKSPEAYYVKGEILYQLDYVEEALFYFLICVLLDSSRKDAKKRTHEIITTLVSPHFSATNATHSTNKRSNPSQNEFPSKRNCLDLARLLNIGYCANGIHFIQKITNTFITLNLFNSYHYLKNRPKTKSDTPEKYEAALEIILKTIDDSSANDLRTLRTQRVSKDLVEAMALKPAPKARLQNNEELDDSDLECSLCMRLLCDPVCTPCGHMFCQGCIERCLDHKSQCPLCKKTAKHNKSLEALHSPCCYVTKAIIRQYLPEEYAERELQHKQEIDELTKHRKTQPIFVSTIAYPSVPCPLHIFEPRYMLMLRRCLDYNDREFGMCMRSPDKPHHDNGTTLRVKNVKFFPDGRSVVDSVGNRRFVTKHSQKRDGYHVATLKFIEDTKIRDEDIEKLTRIVDKVYDEAREWFSSVTPPLKQKITLHFGDLPTKQYGFNTENGPDWLWWVLAVLPVEDTYKASIVGKNNLQERLLTIHKIFVCLQVKSKKNSQGSASTSSSS</sequence>
<reference evidence="10" key="4">
    <citation type="submission" date="2025-09" db="UniProtKB">
        <authorList>
            <consortium name="Ensembl"/>
        </authorList>
    </citation>
    <scope>IDENTIFICATION</scope>
</reference>
<dbReference type="HOGENOM" id="CLU_013989_1_2_1"/>
<dbReference type="Proteomes" id="UP000008144">
    <property type="component" value="Chromosome 6"/>
</dbReference>
<dbReference type="SMART" id="SM00184">
    <property type="entry name" value="RING"/>
    <property type="match status" value="2"/>
</dbReference>
<dbReference type="SMART" id="SM00464">
    <property type="entry name" value="LON"/>
    <property type="match status" value="1"/>
</dbReference>
<evidence type="ECO:0000313" key="11">
    <source>
        <dbReference type="Proteomes" id="UP000008144"/>
    </source>
</evidence>
<protein>
    <recommendedName>
        <fullName evidence="12">Zinc finger protein</fullName>
    </recommendedName>
</protein>